<dbReference type="SUPFAM" id="SSF52799">
    <property type="entry name" value="(Phosphotyrosine protein) phosphatases II"/>
    <property type="match status" value="1"/>
</dbReference>
<evidence type="ECO:0000259" key="6">
    <source>
        <dbReference type="PROSITE" id="PS50056"/>
    </source>
</evidence>
<dbReference type="Proteomes" id="UP000054937">
    <property type="component" value="Unassembled WGS sequence"/>
</dbReference>
<name>A0A0V0QEC7_PSEPJ</name>
<evidence type="ECO:0000256" key="2">
    <source>
        <dbReference type="ARBA" id="ARBA00013064"/>
    </source>
</evidence>
<dbReference type="Gene3D" id="3.90.190.10">
    <property type="entry name" value="Protein tyrosine phosphatase superfamily"/>
    <property type="match status" value="1"/>
</dbReference>
<dbReference type="InterPro" id="IPR000340">
    <property type="entry name" value="Dual-sp_phosphatase_cat-dom"/>
</dbReference>
<feature type="domain" description="Tyrosine-protein phosphatase" evidence="5">
    <location>
        <begin position="1"/>
        <end position="106"/>
    </location>
</feature>
<dbReference type="SMART" id="SM00195">
    <property type="entry name" value="DSPc"/>
    <property type="match status" value="1"/>
</dbReference>
<dbReference type="InterPro" id="IPR000387">
    <property type="entry name" value="Tyr_Pase_dom"/>
</dbReference>
<dbReference type="Pfam" id="PF00782">
    <property type="entry name" value="DSPc"/>
    <property type="match status" value="1"/>
</dbReference>
<dbReference type="InterPro" id="IPR029021">
    <property type="entry name" value="Prot-tyrosine_phosphatase-like"/>
</dbReference>
<dbReference type="InterPro" id="IPR020422">
    <property type="entry name" value="TYR_PHOSPHATASE_DUAL_dom"/>
</dbReference>
<comment type="caution">
    <text evidence="7">The sequence shown here is derived from an EMBL/GenBank/DDBJ whole genome shotgun (WGS) entry which is preliminary data.</text>
</comment>
<reference evidence="7 8" key="1">
    <citation type="journal article" date="2015" name="Sci. Rep.">
        <title>Genome of the facultative scuticociliatosis pathogen Pseudocohnilembus persalinus provides insight into its virulence through horizontal gene transfer.</title>
        <authorList>
            <person name="Xiong J."/>
            <person name="Wang G."/>
            <person name="Cheng J."/>
            <person name="Tian M."/>
            <person name="Pan X."/>
            <person name="Warren A."/>
            <person name="Jiang C."/>
            <person name="Yuan D."/>
            <person name="Miao W."/>
        </authorList>
    </citation>
    <scope>NUCLEOTIDE SEQUENCE [LARGE SCALE GENOMIC DNA]</scope>
    <source>
        <strain evidence="7">36N120E</strain>
    </source>
</reference>
<dbReference type="PANTHER" id="PTHR10159">
    <property type="entry name" value="DUAL SPECIFICITY PROTEIN PHOSPHATASE"/>
    <property type="match status" value="1"/>
</dbReference>
<dbReference type="AlphaFoldDB" id="A0A0V0QEC7"/>
<dbReference type="InParanoid" id="A0A0V0QEC7"/>
<gene>
    <name evidence="7" type="ORF">PPERSA_03197</name>
</gene>
<evidence type="ECO:0000313" key="7">
    <source>
        <dbReference type="EMBL" id="KRX00464.1"/>
    </source>
</evidence>
<protein>
    <recommendedName>
        <fullName evidence="2">protein-tyrosine-phosphatase</fullName>
        <ecNumber evidence="2">3.1.3.48</ecNumber>
    </recommendedName>
</protein>
<proteinExistence type="inferred from homology"/>
<dbReference type="EC" id="3.1.3.48" evidence="2"/>
<evidence type="ECO:0000256" key="4">
    <source>
        <dbReference type="ARBA" id="ARBA00022912"/>
    </source>
</evidence>
<dbReference type="PANTHER" id="PTHR10159:SF519">
    <property type="entry name" value="DUAL SPECIFICITY PROTEIN PHOSPHATASE MPK3"/>
    <property type="match status" value="1"/>
</dbReference>
<dbReference type="PROSITE" id="PS50054">
    <property type="entry name" value="TYR_PHOSPHATASE_DUAL"/>
    <property type="match status" value="1"/>
</dbReference>
<dbReference type="GO" id="GO:0005737">
    <property type="term" value="C:cytoplasm"/>
    <property type="evidence" value="ECO:0007669"/>
    <property type="project" value="TreeGrafter"/>
</dbReference>
<sequence length="130" mass="15483">MTGSELDDLFSEIFEYKKIPIDNFHWNAEIIRSFDRAVSFMEKGNCLVHCIAGMHRSPTYVIAYLIKKYKMSYEHAYKLVKSKRYCIEPPEKFIIQLKKYEEKLNQQQNNDANLTNNNNRQNVLNEQIQI</sequence>
<evidence type="ECO:0000313" key="8">
    <source>
        <dbReference type="Proteomes" id="UP000054937"/>
    </source>
</evidence>
<evidence type="ECO:0000259" key="5">
    <source>
        <dbReference type="PROSITE" id="PS50054"/>
    </source>
</evidence>
<dbReference type="OrthoDB" id="10252009at2759"/>
<dbReference type="CDD" id="cd14498">
    <property type="entry name" value="DSP"/>
    <property type="match status" value="1"/>
</dbReference>
<dbReference type="InterPro" id="IPR016130">
    <property type="entry name" value="Tyr_Pase_AS"/>
</dbReference>
<dbReference type="GO" id="GO:0004725">
    <property type="term" value="F:protein tyrosine phosphatase activity"/>
    <property type="evidence" value="ECO:0007669"/>
    <property type="project" value="UniProtKB-EC"/>
</dbReference>
<evidence type="ECO:0000256" key="1">
    <source>
        <dbReference type="ARBA" id="ARBA00008601"/>
    </source>
</evidence>
<keyword evidence="8" id="KW-1185">Reference proteome</keyword>
<feature type="domain" description="Tyrosine specific protein phosphatases" evidence="6">
    <location>
        <begin position="32"/>
        <end position="84"/>
    </location>
</feature>
<organism evidence="7 8">
    <name type="scientific">Pseudocohnilembus persalinus</name>
    <name type="common">Ciliate</name>
    <dbReference type="NCBI Taxonomy" id="266149"/>
    <lineage>
        <taxon>Eukaryota</taxon>
        <taxon>Sar</taxon>
        <taxon>Alveolata</taxon>
        <taxon>Ciliophora</taxon>
        <taxon>Intramacronucleata</taxon>
        <taxon>Oligohymenophorea</taxon>
        <taxon>Scuticociliatia</taxon>
        <taxon>Philasterida</taxon>
        <taxon>Pseudocohnilembidae</taxon>
        <taxon>Pseudocohnilembus</taxon>
    </lineage>
</organism>
<dbReference type="PROSITE" id="PS00383">
    <property type="entry name" value="TYR_PHOSPHATASE_1"/>
    <property type="match status" value="1"/>
</dbReference>
<dbReference type="EMBL" id="LDAU01000189">
    <property type="protein sequence ID" value="KRX00464.1"/>
    <property type="molecule type" value="Genomic_DNA"/>
</dbReference>
<comment type="similarity">
    <text evidence="1">Belongs to the protein-tyrosine phosphatase family. Non-receptor class dual specificity subfamily.</text>
</comment>
<evidence type="ECO:0000256" key="3">
    <source>
        <dbReference type="ARBA" id="ARBA00022801"/>
    </source>
</evidence>
<accession>A0A0V0QEC7</accession>
<dbReference type="PROSITE" id="PS50056">
    <property type="entry name" value="TYR_PHOSPHATASE_2"/>
    <property type="match status" value="1"/>
</dbReference>
<dbReference type="GO" id="GO:0043409">
    <property type="term" value="P:negative regulation of MAPK cascade"/>
    <property type="evidence" value="ECO:0007669"/>
    <property type="project" value="TreeGrafter"/>
</dbReference>
<keyword evidence="3" id="KW-0378">Hydrolase</keyword>
<keyword evidence="4" id="KW-0904">Protein phosphatase</keyword>